<organism evidence="1">
    <name type="scientific">Chromera velia CCMP2878</name>
    <dbReference type="NCBI Taxonomy" id="1169474"/>
    <lineage>
        <taxon>Eukaryota</taxon>
        <taxon>Sar</taxon>
        <taxon>Alveolata</taxon>
        <taxon>Colpodellida</taxon>
        <taxon>Chromeraceae</taxon>
        <taxon>Chromera</taxon>
    </lineage>
</organism>
<sequence>MMSEKYDYVLLCKGSSDEGVSSRPVSELALEAALKCWKSSPYFLSPLALAGSEYEIAWHRPGTYLKYLPAEQHLEGFLLAFEAATFTAAHKVWPLFVKEAHRRLFVFRVAVSLIVQRIGEWCKDPRCPCGHSILKFFERRLTVGDRVRLDGLKNTPSLNGKHATVLGPSFQHGLAPPSPTAAGGRGLTGPPIPVRFAVRLEADAADSNAASPPQSQTLLVKRENIVKEGVVQLNGESAVCSIPGGNDPLMREAFRVGFPAFDQQWVWKPHG</sequence>
<evidence type="ECO:0000313" key="1">
    <source>
        <dbReference type="EMBL" id="CEM07580.1"/>
    </source>
</evidence>
<dbReference type="AlphaFoldDB" id="A0A0G4F5U9"/>
<protein>
    <submittedName>
        <fullName evidence="1">Uncharacterized protein</fullName>
    </submittedName>
</protein>
<gene>
    <name evidence="1" type="ORF">Cvel_2768</name>
</gene>
<reference evidence="1" key="1">
    <citation type="submission" date="2014-11" db="EMBL/GenBank/DDBJ databases">
        <authorList>
            <person name="Otto D Thomas"/>
            <person name="Naeem Raeece"/>
        </authorList>
    </citation>
    <scope>NUCLEOTIDE SEQUENCE</scope>
</reference>
<name>A0A0G4F5U9_9ALVE</name>
<dbReference type="EMBL" id="CDMZ01000133">
    <property type="protein sequence ID" value="CEM07580.1"/>
    <property type="molecule type" value="Genomic_DNA"/>
</dbReference>
<accession>A0A0G4F5U9</accession>
<proteinExistence type="predicted"/>
<dbReference type="VEuPathDB" id="CryptoDB:Cvel_2768"/>